<dbReference type="Pfam" id="PF00072">
    <property type="entry name" value="Response_reg"/>
    <property type="match status" value="1"/>
</dbReference>
<accession>M4RZ37</accession>
<name>M4RZ37_9ALTE</name>
<organism evidence="3 4">
    <name type="scientific">Paraglaciecola psychrophila 170</name>
    <dbReference type="NCBI Taxonomy" id="1129794"/>
    <lineage>
        <taxon>Bacteria</taxon>
        <taxon>Pseudomonadati</taxon>
        <taxon>Pseudomonadota</taxon>
        <taxon>Gammaproteobacteria</taxon>
        <taxon>Alteromonadales</taxon>
        <taxon>Alteromonadaceae</taxon>
        <taxon>Paraglaciecola</taxon>
    </lineage>
</organism>
<evidence type="ECO:0000256" key="1">
    <source>
        <dbReference type="PROSITE-ProRule" id="PRU00169"/>
    </source>
</evidence>
<dbReference type="InterPro" id="IPR011006">
    <property type="entry name" value="CheY-like_superfamily"/>
</dbReference>
<dbReference type="EMBL" id="CP003837">
    <property type="protein sequence ID" value="AGH47464.1"/>
    <property type="molecule type" value="Genomic_DNA"/>
</dbReference>
<evidence type="ECO:0000259" key="2">
    <source>
        <dbReference type="PROSITE" id="PS50110"/>
    </source>
</evidence>
<dbReference type="InterPro" id="IPR052048">
    <property type="entry name" value="ST_Response_Regulator"/>
</dbReference>
<dbReference type="AlphaFoldDB" id="M4RZ37"/>
<dbReference type="RefSeq" id="WP_015431391.1">
    <property type="nucleotide sequence ID" value="NC_020514.1"/>
</dbReference>
<gene>
    <name evidence="3" type="ORF">C427_5367</name>
</gene>
<dbReference type="eggNOG" id="COG2204">
    <property type="taxonomic scope" value="Bacteria"/>
</dbReference>
<dbReference type="PROSITE" id="PS50110">
    <property type="entry name" value="RESPONSE_REGULATORY"/>
    <property type="match status" value="1"/>
</dbReference>
<dbReference type="PANTHER" id="PTHR43228:SF1">
    <property type="entry name" value="TWO-COMPONENT RESPONSE REGULATOR ARR22"/>
    <property type="match status" value="1"/>
</dbReference>
<dbReference type="HOGENOM" id="CLU_000445_69_12_6"/>
<dbReference type="STRING" id="1129794.C427_5367"/>
<protein>
    <recommendedName>
        <fullName evidence="2">Response regulatory domain-containing protein</fullName>
    </recommendedName>
</protein>
<dbReference type="Gene3D" id="3.40.50.2300">
    <property type="match status" value="1"/>
</dbReference>
<dbReference type="PANTHER" id="PTHR43228">
    <property type="entry name" value="TWO-COMPONENT RESPONSE REGULATOR"/>
    <property type="match status" value="1"/>
</dbReference>
<keyword evidence="4" id="KW-1185">Reference proteome</keyword>
<dbReference type="InterPro" id="IPR001789">
    <property type="entry name" value="Sig_transdc_resp-reg_receiver"/>
</dbReference>
<feature type="domain" description="Response regulatory" evidence="2">
    <location>
        <begin position="6"/>
        <end position="121"/>
    </location>
</feature>
<reference evidence="3 4" key="1">
    <citation type="journal article" date="2013" name="Genome Announc.">
        <title>Complete Genome Sequence of Glaciecola psychrophila Strain 170T.</title>
        <authorList>
            <person name="Yin J."/>
            <person name="Chen J."/>
            <person name="Liu G."/>
            <person name="Yu Y."/>
            <person name="Song L."/>
            <person name="Wang X."/>
            <person name="Qu X."/>
        </authorList>
    </citation>
    <scope>NUCLEOTIDE SEQUENCE [LARGE SCALE GENOMIC DNA]</scope>
    <source>
        <strain evidence="3 4">170</strain>
    </source>
</reference>
<dbReference type="PATRIC" id="fig|1129794.4.peg.5350"/>
<evidence type="ECO:0000313" key="4">
    <source>
        <dbReference type="Proteomes" id="UP000011864"/>
    </source>
</evidence>
<dbReference type="OrthoDB" id="5637927at2"/>
<keyword evidence="1" id="KW-0597">Phosphoprotein</keyword>
<dbReference type="SMART" id="SM00448">
    <property type="entry name" value="REC"/>
    <property type="match status" value="1"/>
</dbReference>
<feature type="modified residue" description="4-aspartylphosphate" evidence="1">
    <location>
        <position position="56"/>
    </location>
</feature>
<sequence length="123" mass="13931">MNQTHYSYHWTSLRQYVKFVSLILKRMGYEFVETADNAEVALEKVLHVVFDLILLDINLPAMSGLELLKHLSIKSPNSKVVMCSVSSSEDHIRQSIKDGAEGFLVKPVTQTSLVSLLHRLGFQ</sequence>
<dbReference type="KEGG" id="gps:C427_5367"/>
<dbReference type="Proteomes" id="UP000011864">
    <property type="component" value="Chromosome"/>
</dbReference>
<dbReference type="SUPFAM" id="SSF52172">
    <property type="entry name" value="CheY-like"/>
    <property type="match status" value="1"/>
</dbReference>
<dbReference type="GO" id="GO:0000160">
    <property type="term" value="P:phosphorelay signal transduction system"/>
    <property type="evidence" value="ECO:0007669"/>
    <property type="project" value="InterPro"/>
</dbReference>
<evidence type="ECO:0000313" key="3">
    <source>
        <dbReference type="EMBL" id="AGH47464.1"/>
    </source>
</evidence>
<proteinExistence type="predicted"/>
<dbReference type="CDD" id="cd00156">
    <property type="entry name" value="REC"/>
    <property type="match status" value="1"/>
</dbReference>